<feature type="transmembrane region" description="Helical" evidence="1">
    <location>
        <begin position="54"/>
        <end position="81"/>
    </location>
</feature>
<feature type="transmembrane region" description="Helical" evidence="1">
    <location>
        <begin position="87"/>
        <end position="106"/>
    </location>
</feature>
<name>A0A0R1FRR9_9LACO</name>
<dbReference type="InterPro" id="IPR012652">
    <property type="entry name" value="ThiW"/>
</dbReference>
<dbReference type="Pfam" id="PF09512">
    <property type="entry name" value="ThiW"/>
    <property type="match status" value="1"/>
</dbReference>
<dbReference type="Proteomes" id="UP000051794">
    <property type="component" value="Unassembled WGS sequence"/>
</dbReference>
<evidence type="ECO:0000313" key="2">
    <source>
        <dbReference type="EMBL" id="KRK23011.1"/>
    </source>
</evidence>
<feature type="transmembrane region" description="Helical" evidence="1">
    <location>
        <begin position="142"/>
        <end position="166"/>
    </location>
</feature>
<keyword evidence="1" id="KW-1133">Transmembrane helix</keyword>
<organism evidence="2 3">
    <name type="scientific">Apilactobacillus kunkeei DSM 12361 = ATCC 700308</name>
    <dbReference type="NCBI Taxonomy" id="1423768"/>
    <lineage>
        <taxon>Bacteria</taxon>
        <taxon>Bacillati</taxon>
        <taxon>Bacillota</taxon>
        <taxon>Bacilli</taxon>
        <taxon>Lactobacillales</taxon>
        <taxon>Lactobacillaceae</taxon>
        <taxon>Apilactobacillus</taxon>
    </lineage>
</organism>
<keyword evidence="1" id="KW-0812">Transmembrane</keyword>
<keyword evidence="1" id="KW-0472">Membrane</keyword>
<dbReference type="PIRSF" id="PIRSF024534">
    <property type="entry name" value="ThiW"/>
    <property type="match status" value="1"/>
</dbReference>
<feature type="transmembrane region" description="Helical" evidence="1">
    <location>
        <begin position="20"/>
        <end position="42"/>
    </location>
</feature>
<comment type="caution">
    <text evidence="2">The sequence shown here is derived from an EMBL/GenBank/DDBJ whole genome shotgun (WGS) entry which is preliminary data.</text>
</comment>
<dbReference type="NCBIfam" id="TIGR02359">
    <property type="entry name" value="thiW"/>
    <property type="match status" value="1"/>
</dbReference>
<feature type="transmembrane region" description="Helical" evidence="1">
    <location>
        <begin position="113"/>
        <end position="136"/>
    </location>
</feature>
<dbReference type="Gene3D" id="1.10.1760.20">
    <property type="match status" value="1"/>
</dbReference>
<protein>
    <submittedName>
        <fullName evidence="2">ThiW protein</fullName>
    </submittedName>
</protein>
<evidence type="ECO:0000256" key="1">
    <source>
        <dbReference type="SAM" id="Phobius"/>
    </source>
</evidence>
<gene>
    <name evidence="2" type="ORF">FD43_GL000326</name>
</gene>
<dbReference type="PATRIC" id="fig|1423768.4.peg.329"/>
<dbReference type="EMBL" id="AZCK01000012">
    <property type="protein sequence ID" value="KRK23011.1"/>
    <property type="molecule type" value="Genomic_DNA"/>
</dbReference>
<evidence type="ECO:0000313" key="3">
    <source>
        <dbReference type="Proteomes" id="UP000051794"/>
    </source>
</evidence>
<proteinExistence type="predicted"/>
<accession>A0A0R1FRR9</accession>
<dbReference type="AlphaFoldDB" id="A0A0R1FRR9"/>
<sequence>MHPLMKYTYLRGALLMDSKVSIKKITILAIMIALDFVLSPIFRIEGMAPMSSVLNVTAAVLMGPWYALVMAIVCACFRMLLLGIPPLAFTGAVFGAFLAGLLYLIYRKNWMAVIGEIVGTGVSGSLASYPVMVWYTGSSNQLFWFVFTPKFFGGAISGSIIAYIILLRLSKTRQFKDIQKLFFK</sequence>
<reference evidence="2 3" key="1">
    <citation type="journal article" date="2015" name="Genome Announc.">
        <title>Expanding the biotechnology potential of lactobacilli through comparative genomics of 213 strains and associated genera.</title>
        <authorList>
            <person name="Sun Z."/>
            <person name="Harris H.M."/>
            <person name="McCann A."/>
            <person name="Guo C."/>
            <person name="Argimon S."/>
            <person name="Zhang W."/>
            <person name="Yang X."/>
            <person name="Jeffery I.B."/>
            <person name="Cooney J.C."/>
            <person name="Kagawa T.F."/>
            <person name="Liu W."/>
            <person name="Song Y."/>
            <person name="Salvetti E."/>
            <person name="Wrobel A."/>
            <person name="Rasinkangas P."/>
            <person name="Parkhill J."/>
            <person name="Rea M.C."/>
            <person name="O'Sullivan O."/>
            <person name="Ritari J."/>
            <person name="Douillard F.P."/>
            <person name="Paul Ross R."/>
            <person name="Yang R."/>
            <person name="Briner A.E."/>
            <person name="Felis G.E."/>
            <person name="de Vos W.M."/>
            <person name="Barrangou R."/>
            <person name="Klaenhammer T.R."/>
            <person name="Caufield P.W."/>
            <person name="Cui Y."/>
            <person name="Zhang H."/>
            <person name="O'Toole P.W."/>
        </authorList>
    </citation>
    <scope>NUCLEOTIDE SEQUENCE [LARGE SCALE GENOMIC DNA]</scope>
    <source>
        <strain evidence="2 3">DSM 12361</strain>
    </source>
</reference>